<name>A0A8C6Z0M4_NOTPE</name>
<sequence>LLPNPTVSMLNENISRRGNHLKVFNPSTEKQSSGIWLFNIFCSQAVLQRFNSKT</sequence>
<organism evidence="1 2">
    <name type="scientific">Nothoprocta perdicaria</name>
    <name type="common">Chilean tinamou</name>
    <name type="synonym">Crypturus perdicarius</name>
    <dbReference type="NCBI Taxonomy" id="30464"/>
    <lineage>
        <taxon>Eukaryota</taxon>
        <taxon>Metazoa</taxon>
        <taxon>Chordata</taxon>
        <taxon>Craniata</taxon>
        <taxon>Vertebrata</taxon>
        <taxon>Euteleostomi</taxon>
        <taxon>Archelosauria</taxon>
        <taxon>Archosauria</taxon>
        <taxon>Dinosauria</taxon>
        <taxon>Saurischia</taxon>
        <taxon>Theropoda</taxon>
        <taxon>Coelurosauria</taxon>
        <taxon>Aves</taxon>
        <taxon>Palaeognathae</taxon>
        <taxon>Tinamiformes</taxon>
        <taxon>Tinamidae</taxon>
        <taxon>Nothoprocta</taxon>
    </lineage>
</organism>
<evidence type="ECO:0000313" key="1">
    <source>
        <dbReference type="Ensembl" id="ENSNPEP00000006223.1"/>
    </source>
</evidence>
<reference evidence="1" key="1">
    <citation type="submission" date="2025-08" db="UniProtKB">
        <authorList>
            <consortium name="Ensembl"/>
        </authorList>
    </citation>
    <scope>IDENTIFICATION</scope>
</reference>
<dbReference type="Ensembl" id="ENSNPET00000006377.1">
    <property type="protein sequence ID" value="ENSNPEP00000006223.1"/>
    <property type="gene ID" value="ENSNPEG00000004700.1"/>
</dbReference>
<evidence type="ECO:0000313" key="2">
    <source>
        <dbReference type="Proteomes" id="UP000694420"/>
    </source>
</evidence>
<keyword evidence="2" id="KW-1185">Reference proteome</keyword>
<reference evidence="1" key="2">
    <citation type="submission" date="2025-09" db="UniProtKB">
        <authorList>
            <consortium name="Ensembl"/>
        </authorList>
    </citation>
    <scope>IDENTIFICATION</scope>
</reference>
<dbReference type="Proteomes" id="UP000694420">
    <property type="component" value="Unplaced"/>
</dbReference>
<protein>
    <submittedName>
        <fullName evidence="1">Uncharacterized protein</fullName>
    </submittedName>
</protein>
<accession>A0A8C6Z0M4</accession>
<dbReference type="AlphaFoldDB" id="A0A8C6Z0M4"/>
<proteinExistence type="predicted"/>